<feature type="coiled-coil region" evidence="16">
    <location>
        <begin position="354"/>
        <end position="386"/>
    </location>
</feature>
<evidence type="ECO:0000256" key="14">
    <source>
        <dbReference type="ARBA" id="ARBA00049244"/>
    </source>
</evidence>
<evidence type="ECO:0000313" key="19">
    <source>
        <dbReference type="Proteomes" id="UP000261212"/>
    </source>
</evidence>
<evidence type="ECO:0000256" key="11">
    <source>
        <dbReference type="ARBA" id="ARBA00022932"/>
    </source>
</evidence>
<dbReference type="PROSITE" id="PS50173">
    <property type="entry name" value="UMUC"/>
    <property type="match status" value="1"/>
</dbReference>
<evidence type="ECO:0000313" key="18">
    <source>
        <dbReference type="EMBL" id="RGD73023.1"/>
    </source>
</evidence>
<comment type="subunit">
    <text evidence="15">Monomer.</text>
</comment>
<dbReference type="EC" id="2.7.7.7" evidence="15"/>
<dbReference type="GO" id="GO:0003887">
    <property type="term" value="F:DNA-directed DNA polymerase activity"/>
    <property type="evidence" value="ECO:0007669"/>
    <property type="project" value="UniProtKB-UniRule"/>
</dbReference>
<dbReference type="Pfam" id="PF21999">
    <property type="entry name" value="IMS_HHH_1"/>
    <property type="match status" value="1"/>
</dbReference>
<dbReference type="Proteomes" id="UP000261212">
    <property type="component" value="Unassembled WGS sequence"/>
</dbReference>
<name>A0A3E3DUY5_9FIRM</name>
<sequence length="413" mass="47556">MLKKMGRIIFHIDVNSAFLSWQAAYNKKIGNKEVDLRSIPSAVGGDEAKRKGVVLAKSQKAKKYGVRTGESLFEARKKCPNLLIVKPNFKIYRMYSNKLFDLLSEYSDTIERYSIDECFLDYTSSQKLFGEPIKAAYEIKERIKRELGFTVNIGISNNKLLAKMAGDLKKPDKVITLFPEEIEEKMFPLTINELFMVGRKTKEKLNNLGIRTIRDLNKCSMGFLISNFKKAQGTMLYNYSHGIDESEVEISRQTKSIGNSTTLKHDTTDINEVKKVFLALSDSVGTRLRRKDLKGNTITVTIKNNLFHSYSHQRTLPYFTNSTNTIYEQAFKLFNEFWNNDAIRLLGISVGGLNKDEVNQLSLIEEKIENEKMKKIEEVMDKLRDNYGQDIIKRGEPKEKTHKIISDKLDYFK</sequence>
<evidence type="ECO:0000256" key="4">
    <source>
        <dbReference type="ARBA" id="ARBA00022490"/>
    </source>
</evidence>
<feature type="site" description="Substrate discrimination" evidence="15">
    <location>
        <position position="18"/>
    </location>
</feature>
<dbReference type="InterPro" id="IPR050116">
    <property type="entry name" value="DNA_polymerase-Y"/>
</dbReference>
<dbReference type="InterPro" id="IPR043502">
    <property type="entry name" value="DNA/RNA_pol_sf"/>
</dbReference>
<evidence type="ECO:0000256" key="15">
    <source>
        <dbReference type="HAMAP-Rule" id="MF_01113"/>
    </source>
</evidence>
<feature type="domain" description="UmuC" evidence="17">
    <location>
        <begin position="9"/>
        <end position="198"/>
    </location>
</feature>
<dbReference type="Gene3D" id="3.30.1490.100">
    <property type="entry name" value="DNA polymerase, Y-family, little finger domain"/>
    <property type="match status" value="1"/>
</dbReference>
<dbReference type="Pfam" id="PF00817">
    <property type="entry name" value="IMS"/>
    <property type="match status" value="1"/>
</dbReference>
<feature type="binding site" evidence="15">
    <location>
        <position position="13"/>
    </location>
    <ligand>
        <name>Mg(2+)</name>
        <dbReference type="ChEBI" id="CHEBI:18420"/>
    </ligand>
</feature>
<dbReference type="InterPro" id="IPR036775">
    <property type="entry name" value="DNA_pol_Y-fam_lit_finger_sf"/>
</dbReference>
<dbReference type="InterPro" id="IPR043128">
    <property type="entry name" value="Rev_trsase/Diguanyl_cyclase"/>
</dbReference>
<comment type="similarity">
    <text evidence="2 15">Belongs to the DNA polymerase type-Y family.</text>
</comment>
<dbReference type="HAMAP" id="MF_01113">
    <property type="entry name" value="DNApol_IV"/>
    <property type="match status" value="1"/>
</dbReference>
<evidence type="ECO:0000256" key="1">
    <source>
        <dbReference type="ARBA" id="ARBA00004496"/>
    </source>
</evidence>
<evidence type="ECO:0000259" key="17">
    <source>
        <dbReference type="PROSITE" id="PS50173"/>
    </source>
</evidence>
<comment type="caution">
    <text evidence="18">The sequence shown here is derived from an EMBL/GenBank/DDBJ whole genome shotgun (WGS) entry which is preliminary data.</text>
</comment>
<keyword evidence="10 15" id="KW-0460">Magnesium</keyword>
<comment type="subcellular location">
    <subcellularLocation>
        <location evidence="1 15">Cytoplasm</location>
    </subcellularLocation>
</comment>
<dbReference type="GO" id="GO:0006261">
    <property type="term" value="P:DNA-templated DNA replication"/>
    <property type="evidence" value="ECO:0007669"/>
    <property type="project" value="UniProtKB-UniRule"/>
</dbReference>
<dbReference type="Gene3D" id="1.10.150.20">
    <property type="entry name" value="5' to 3' exonuclease, C-terminal subdomain"/>
    <property type="match status" value="1"/>
</dbReference>
<dbReference type="GO" id="GO:0000287">
    <property type="term" value="F:magnesium ion binding"/>
    <property type="evidence" value="ECO:0007669"/>
    <property type="project" value="UniProtKB-UniRule"/>
</dbReference>
<dbReference type="AlphaFoldDB" id="A0A3E3DUY5"/>
<evidence type="ECO:0000256" key="12">
    <source>
        <dbReference type="ARBA" id="ARBA00023125"/>
    </source>
</evidence>
<keyword evidence="9 15" id="KW-0227">DNA damage</keyword>
<proteinExistence type="inferred from homology"/>
<reference evidence="18 19" key="1">
    <citation type="submission" date="2018-08" db="EMBL/GenBank/DDBJ databases">
        <title>A genome reference for cultivated species of the human gut microbiota.</title>
        <authorList>
            <person name="Zou Y."/>
            <person name="Xue W."/>
            <person name="Luo G."/>
        </authorList>
    </citation>
    <scope>NUCLEOTIDE SEQUENCE [LARGE SCALE GENOMIC DNA]</scope>
    <source>
        <strain evidence="18 19">AM25-6</strain>
    </source>
</reference>
<evidence type="ECO:0000256" key="2">
    <source>
        <dbReference type="ARBA" id="ARBA00010945"/>
    </source>
</evidence>
<dbReference type="GO" id="GO:0042276">
    <property type="term" value="P:error-prone translesion synthesis"/>
    <property type="evidence" value="ECO:0007669"/>
    <property type="project" value="TreeGrafter"/>
</dbReference>
<keyword evidence="12 15" id="KW-0238">DNA-binding</keyword>
<dbReference type="SUPFAM" id="SSF100879">
    <property type="entry name" value="Lesion bypass DNA polymerase (Y-family), little finger domain"/>
    <property type="match status" value="1"/>
</dbReference>
<dbReference type="PANTHER" id="PTHR11076:SF35">
    <property type="entry name" value="DNA REPAIR PROTEIN HOMOLOG YOBH"/>
    <property type="match status" value="1"/>
</dbReference>
<dbReference type="SUPFAM" id="SSF56672">
    <property type="entry name" value="DNA/RNA polymerases"/>
    <property type="match status" value="1"/>
</dbReference>
<keyword evidence="11 15" id="KW-0239">DNA-directed DNA polymerase</keyword>
<dbReference type="Pfam" id="PF11799">
    <property type="entry name" value="IMS_C"/>
    <property type="match status" value="1"/>
</dbReference>
<accession>A0A3E3DUY5</accession>
<dbReference type="InterPro" id="IPR001126">
    <property type="entry name" value="UmuC"/>
</dbReference>
<feature type="active site" evidence="15">
    <location>
        <position position="117"/>
    </location>
</feature>
<keyword evidence="8 15" id="KW-0479">Metal-binding</keyword>
<dbReference type="GO" id="GO:0003684">
    <property type="term" value="F:damaged DNA binding"/>
    <property type="evidence" value="ECO:0007669"/>
    <property type="project" value="InterPro"/>
</dbReference>
<evidence type="ECO:0000256" key="9">
    <source>
        <dbReference type="ARBA" id="ARBA00022763"/>
    </source>
</evidence>
<evidence type="ECO:0000256" key="13">
    <source>
        <dbReference type="ARBA" id="ARBA00023204"/>
    </source>
</evidence>
<dbReference type="GO" id="GO:0009432">
    <property type="term" value="P:SOS response"/>
    <property type="evidence" value="ECO:0007669"/>
    <property type="project" value="TreeGrafter"/>
</dbReference>
<dbReference type="CDD" id="cd03586">
    <property type="entry name" value="PolY_Pol_IV_kappa"/>
    <property type="match status" value="1"/>
</dbReference>
<organism evidence="18 19">
    <name type="scientific">Anaerofustis stercorihominis</name>
    <dbReference type="NCBI Taxonomy" id="214853"/>
    <lineage>
        <taxon>Bacteria</taxon>
        <taxon>Bacillati</taxon>
        <taxon>Bacillota</taxon>
        <taxon>Clostridia</taxon>
        <taxon>Eubacteriales</taxon>
        <taxon>Eubacteriaceae</taxon>
        <taxon>Anaerofustis</taxon>
    </lineage>
</organism>
<dbReference type="InterPro" id="IPR053848">
    <property type="entry name" value="IMS_HHH_1"/>
</dbReference>
<keyword evidence="4 15" id="KW-0963">Cytoplasm</keyword>
<dbReference type="GO" id="GO:0006281">
    <property type="term" value="P:DNA repair"/>
    <property type="evidence" value="ECO:0007669"/>
    <property type="project" value="UniProtKB-UniRule"/>
</dbReference>
<feature type="binding site" evidence="15">
    <location>
        <position position="116"/>
    </location>
    <ligand>
        <name>Mg(2+)</name>
        <dbReference type="ChEBI" id="CHEBI:18420"/>
    </ligand>
</feature>
<keyword evidence="13 15" id="KW-0234">DNA repair</keyword>
<comment type="function">
    <text evidence="15">Poorly processive, error-prone DNA polymerase involved in untargeted mutagenesis. Copies undamaged DNA at stalled replication forks, which arise in vivo from mismatched or misaligned primer ends. These misaligned primers can be extended by PolIV. Exhibits no 3'-5' exonuclease (proofreading) activity. May be involved in translesional synthesis, in conjunction with the beta clamp from PolIII.</text>
</comment>
<comment type="cofactor">
    <cofactor evidence="15">
        <name>Mg(2+)</name>
        <dbReference type="ChEBI" id="CHEBI:18420"/>
    </cofactor>
    <text evidence="15">Binds 2 magnesium ions per subunit.</text>
</comment>
<dbReference type="GO" id="GO:0005829">
    <property type="term" value="C:cytosol"/>
    <property type="evidence" value="ECO:0007669"/>
    <property type="project" value="TreeGrafter"/>
</dbReference>
<keyword evidence="5 15" id="KW-0808">Transferase</keyword>
<keyword evidence="7 15" id="KW-0235">DNA replication</keyword>
<evidence type="ECO:0000256" key="5">
    <source>
        <dbReference type="ARBA" id="ARBA00022679"/>
    </source>
</evidence>
<dbReference type="PANTHER" id="PTHR11076">
    <property type="entry name" value="DNA REPAIR POLYMERASE UMUC / TRANSFERASE FAMILY MEMBER"/>
    <property type="match status" value="1"/>
</dbReference>
<comment type="catalytic activity">
    <reaction evidence="14 15">
        <text>DNA(n) + a 2'-deoxyribonucleoside 5'-triphosphate = DNA(n+1) + diphosphate</text>
        <dbReference type="Rhea" id="RHEA:22508"/>
        <dbReference type="Rhea" id="RHEA-COMP:17339"/>
        <dbReference type="Rhea" id="RHEA-COMP:17340"/>
        <dbReference type="ChEBI" id="CHEBI:33019"/>
        <dbReference type="ChEBI" id="CHEBI:61560"/>
        <dbReference type="ChEBI" id="CHEBI:173112"/>
        <dbReference type="EC" id="2.7.7.7"/>
    </reaction>
</comment>
<dbReference type="InterPro" id="IPR022880">
    <property type="entry name" value="DNApol_IV"/>
</dbReference>
<evidence type="ECO:0000256" key="10">
    <source>
        <dbReference type="ARBA" id="ARBA00022842"/>
    </source>
</evidence>
<keyword evidence="16" id="KW-0175">Coiled coil</keyword>
<dbReference type="EMBL" id="QUSM01000008">
    <property type="protein sequence ID" value="RGD73023.1"/>
    <property type="molecule type" value="Genomic_DNA"/>
</dbReference>
<evidence type="ECO:0000256" key="16">
    <source>
        <dbReference type="SAM" id="Coils"/>
    </source>
</evidence>
<gene>
    <name evidence="15" type="primary">dinB</name>
    <name evidence="18" type="ORF">DW687_11200</name>
</gene>
<protein>
    <recommendedName>
        <fullName evidence="15">DNA polymerase IV</fullName>
        <shortName evidence="15">Pol IV</shortName>
        <ecNumber evidence="15">2.7.7.7</ecNumber>
    </recommendedName>
</protein>
<evidence type="ECO:0000256" key="7">
    <source>
        <dbReference type="ARBA" id="ARBA00022705"/>
    </source>
</evidence>
<keyword evidence="3 15" id="KW-0515">Mutator protein</keyword>
<evidence type="ECO:0000256" key="3">
    <source>
        <dbReference type="ARBA" id="ARBA00022457"/>
    </source>
</evidence>
<evidence type="ECO:0000256" key="8">
    <source>
        <dbReference type="ARBA" id="ARBA00022723"/>
    </source>
</evidence>
<evidence type="ECO:0000256" key="6">
    <source>
        <dbReference type="ARBA" id="ARBA00022695"/>
    </source>
</evidence>
<dbReference type="Gene3D" id="3.30.70.270">
    <property type="match status" value="1"/>
</dbReference>
<dbReference type="Gene3D" id="3.40.1170.60">
    <property type="match status" value="1"/>
</dbReference>
<keyword evidence="6 15" id="KW-0548">Nucleotidyltransferase</keyword>
<dbReference type="InterPro" id="IPR017961">
    <property type="entry name" value="DNA_pol_Y-fam_little_finger"/>
</dbReference>